<dbReference type="GO" id="GO:0016556">
    <property type="term" value="P:mRNA modification"/>
    <property type="evidence" value="ECO:0007669"/>
    <property type="project" value="InterPro"/>
</dbReference>
<dbReference type="InterPro" id="IPR005123">
    <property type="entry name" value="Oxoglu/Fe-dep_dioxygenase_dom"/>
</dbReference>
<dbReference type="InterPro" id="IPR027417">
    <property type="entry name" value="P-loop_NTPase"/>
</dbReference>
<feature type="transmembrane region" description="Helical" evidence="7">
    <location>
        <begin position="1296"/>
        <end position="1318"/>
    </location>
</feature>
<keyword evidence="7" id="KW-0472">Membrane</keyword>
<name>A0A5A4DQV5_9CLOS</name>
<evidence type="ECO:0000259" key="9">
    <source>
        <dbReference type="PROSITE" id="PS51657"/>
    </source>
</evidence>
<dbReference type="InterPro" id="IPR002588">
    <property type="entry name" value="Alphavirus-like_MT_dom"/>
</dbReference>
<feature type="domain" description="(+)RNA virus helicase C-terminal" evidence="9">
    <location>
        <begin position="1959"/>
        <end position="2294"/>
    </location>
</feature>
<dbReference type="SUPFAM" id="SSF51197">
    <property type="entry name" value="Clavaminate synthase-like"/>
    <property type="match status" value="1"/>
</dbReference>
<feature type="region of interest" description="Disordered" evidence="6">
    <location>
        <begin position="1429"/>
        <end position="1494"/>
    </location>
</feature>
<feature type="region of interest" description="Disordered" evidence="6">
    <location>
        <begin position="115"/>
        <end position="157"/>
    </location>
</feature>
<keyword evidence="2" id="KW-0547">Nucleotide-binding</keyword>
<feature type="region of interest" description="Disordered" evidence="6">
    <location>
        <begin position="170"/>
        <end position="284"/>
    </location>
</feature>
<feature type="region of interest" description="Disordered" evidence="6">
    <location>
        <begin position="1"/>
        <end position="95"/>
    </location>
</feature>
<evidence type="ECO:0000313" key="11">
    <source>
        <dbReference type="EMBL" id="ARP51823.1"/>
    </source>
</evidence>
<dbReference type="GO" id="GO:0005524">
    <property type="term" value="F:ATP binding"/>
    <property type="evidence" value="ECO:0007669"/>
    <property type="project" value="UniProtKB-KW"/>
</dbReference>
<dbReference type="InterPro" id="IPR037151">
    <property type="entry name" value="AlkB-like_sf"/>
</dbReference>
<dbReference type="Pfam" id="PF01443">
    <property type="entry name" value="Viral_helicase1"/>
    <property type="match status" value="1"/>
</dbReference>
<dbReference type="GO" id="GO:0075523">
    <property type="term" value="P:viral translational frameshifting"/>
    <property type="evidence" value="ECO:0007669"/>
    <property type="project" value="UniProtKB-KW"/>
</dbReference>
<dbReference type="EMBL" id="KY940817">
    <property type="protein sequence ID" value="ARP51823.1"/>
    <property type="molecule type" value="Genomic_RNA"/>
</dbReference>
<feature type="domain" description="Alphavirus-like MT" evidence="10">
    <location>
        <begin position="593"/>
        <end position="786"/>
    </location>
</feature>
<keyword evidence="1 11" id="KW-0808">Transferase</keyword>
<dbReference type="GO" id="GO:0006396">
    <property type="term" value="P:RNA processing"/>
    <property type="evidence" value="ECO:0007669"/>
    <property type="project" value="InterPro"/>
</dbReference>
<feature type="compositionally biased region" description="Polar residues" evidence="6">
    <location>
        <begin position="247"/>
        <end position="267"/>
    </location>
</feature>
<feature type="compositionally biased region" description="Low complexity" evidence="6">
    <location>
        <begin position="119"/>
        <end position="147"/>
    </location>
</feature>
<dbReference type="GO" id="GO:0032259">
    <property type="term" value="P:methylation"/>
    <property type="evidence" value="ECO:0007669"/>
    <property type="project" value="UniProtKB-KW"/>
</dbReference>
<dbReference type="SUPFAM" id="SSF52540">
    <property type="entry name" value="P-loop containing nucleoside triphosphate hydrolases"/>
    <property type="match status" value="1"/>
</dbReference>
<proteinExistence type="predicted"/>
<dbReference type="Gene3D" id="2.60.120.590">
    <property type="entry name" value="Alpha-ketoglutarate-dependent dioxygenase AlkB-like"/>
    <property type="match status" value="1"/>
</dbReference>
<accession>A0A5A4DQV5</accession>
<keyword evidence="7" id="KW-1133">Transmembrane helix</keyword>
<feature type="domain" description="Fe2OG dioxygenase" evidence="8">
    <location>
        <begin position="1665"/>
        <end position="1755"/>
    </location>
</feature>
<feature type="compositionally biased region" description="Polar residues" evidence="6">
    <location>
        <begin position="62"/>
        <end position="72"/>
    </location>
</feature>
<feature type="region of interest" description="Disordered" evidence="6">
    <location>
        <begin position="1034"/>
        <end position="1069"/>
    </location>
</feature>
<evidence type="ECO:0000256" key="6">
    <source>
        <dbReference type="SAM" id="MobiDB-lite"/>
    </source>
</evidence>
<dbReference type="Pfam" id="PF01660">
    <property type="entry name" value="Vmethyltransf"/>
    <property type="match status" value="1"/>
</dbReference>
<reference evidence="11" key="1">
    <citation type="submission" date="2017-03" db="EMBL/GenBank/DDBJ databases">
        <authorList>
            <person name="Rasool S."/>
            <person name="Al Rwahnih M."/>
            <person name="Naz S."/>
        </authorList>
    </citation>
    <scope>NUCLEOTIDE SEQUENCE</scope>
    <source>
        <strain evidence="11">SW27-1</strain>
    </source>
</reference>
<feature type="compositionally biased region" description="Polar residues" evidence="6">
    <location>
        <begin position="190"/>
        <end position="215"/>
    </location>
</feature>
<evidence type="ECO:0000256" key="5">
    <source>
        <dbReference type="ARBA" id="ARBA00022840"/>
    </source>
</evidence>
<keyword evidence="11" id="KW-0489">Methyltransferase</keyword>
<dbReference type="PROSITE" id="PS51657">
    <property type="entry name" value="PSRV_HELICASE"/>
    <property type="match status" value="1"/>
</dbReference>
<dbReference type="InterPro" id="IPR044861">
    <property type="entry name" value="IPNS-like_FE2OG_OXY"/>
</dbReference>
<evidence type="ECO:0000256" key="3">
    <source>
        <dbReference type="ARBA" id="ARBA00022758"/>
    </source>
</evidence>
<evidence type="ECO:0000259" key="10">
    <source>
        <dbReference type="PROSITE" id="PS51743"/>
    </source>
</evidence>
<feature type="compositionally biased region" description="Low complexity" evidence="6">
    <location>
        <begin position="1442"/>
        <end position="1463"/>
    </location>
</feature>
<dbReference type="PROSITE" id="PS51471">
    <property type="entry name" value="FE2OG_OXY"/>
    <property type="match status" value="1"/>
</dbReference>
<keyword evidence="7" id="KW-0812">Transmembrane</keyword>
<dbReference type="GO" id="GO:0016787">
    <property type="term" value="F:hydrolase activity"/>
    <property type="evidence" value="ECO:0007669"/>
    <property type="project" value="UniProtKB-KW"/>
</dbReference>
<keyword evidence="3" id="KW-0688">Ribosomal frameshifting</keyword>
<feature type="region of interest" description="Disordered" evidence="6">
    <location>
        <begin position="1544"/>
        <end position="1563"/>
    </location>
</feature>
<feature type="compositionally biased region" description="Polar residues" evidence="6">
    <location>
        <begin position="36"/>
        <end position="50"/>
    </location>
</feature>
<evidence type="ECO:0000256" key="1">
    <source>
        <dbReference type="ARBA" id="ARBA00022679"/>
    </source>
</evidence>
<evidence type="ECO:0000256" key="4">
    <source>
        <dbReference type="ARBA" id="ARBA00022801"/>
    </source>
</evidence>
<evidence type="ECO:0000259" key="8">
    <source>
        <dbReference type="PROSITE" id="PS51471"/>
    </source>
</evidence>
<keyword evidence="5" id="KW-0067">ATP-binding</keyword>
<feature type="compositionally biased region" description="Basic and acidic residues" evidence="6">
    <location>
        <begin position="1054"/>
        <end position="1066"/>
    </location>
</feature>
<dbReference type="Gene3D" id="3.40.50.300">
    <property type="entry name" value="P-loop containing nucleotide triphosphate hydrolases"/>
    <property type="match status" value="2"/>
</dbReference>
<keyword evidence="4" id="KW-0378">Hydrolase</keyword>
<feature type="transmembrane region" description="Helical" evidence="7">
    <location>
        <begin position="1249"/>
        <end position="1268"/>
    </location>
</feature>
<dbReference type="Pfam" id="PF03171">
    <property type="entry name" value="2OG-FeII_Oxy"/>
    <property type="match status" value="1"/>
</dbReference>
<dbReference type="GO" id="GO:0003723">
    <property type="term" value="F:RNA binding"/>
    <property type="evidence" value="ECO:0007669"/>
    <property type="project" value="InterPro"/>
</dbReference>
<protein>
    <submittedName>
        <fullName evidence="11">Methyltransferase and helicase domain protein</fullName>
    </submittedName>
</protein>
<evidence type="ECO:0000256" key="7">
    <source>
        <dbReference type="SAM" id="Phobius"/>
    </source>
</evidence>
<organism evidence="11">
    <name type="scientific">Grapevine leafroll-associated virus 4</name>
    <dbReference type="NCBI Taxonomy" id="70177"/>
    <lineage>
        <taxon>Viruses</taxon>
        <taxon>Riboviria</taxon>
        <taxon>Orthornavirae</taxon>
        <taxon>Kitrinoviricota</taxon>
        <taxon>Alsuviricetes</taxon>
        <taxon>Martellivirales</taxon>
        <taxon>Closteroviridae</taxon>
        <taxon>Ampelovirus</taxon>
        <taxon>Ampelovirus tetravitis</taxon>
    </lineage>
</organism>
<dbReference type="PROSITE" id="PS51743">
    <property type="entry name" value="ALPHAVIRUS_MT"/>
    <property type="match status" value="1"/>
</dbReference>
<feature type="compositionally biased region" description="Basic and acidic residues" evidence="6">
    <location>
        <begin position="1480"/>
        <end position="1494"/>
    </location>
</feature>
<feature type="compositionally biased region" description="Polar residues" evidence="6">
    <location>
        <begin position="1"/>
        <end position="14"/>
    </location>
</feature>
<gene>
    <name evidence="11" type="primary">ORF1a</name>
</gene>
<keyword evidence="11" id="KW-0347">Helicase</keyword>
<evidence type="ECO:0000256" key="2">
    <source>
        <dbReference type="ARBA" id="ARBA00022741"/>
    </source>
</evidence>
<dbReference type="InterPro" id="IPR027351">
    <property type="entry name" value="(+)RNA_virus_helicase_core_dom"/>
</dbReference>
<dbReference type="GO" id="GO:0008174">
    <property type="term" value="F:mRNA methyltransferase activity"/>
    <property type="evidence" value="ECO:0007669"/>
    <property type="project" value="UniProtKB-UniRule"/>
</dbReference>
<sequence>MVNPSPGASTSGTKPQPAPRFPKQTSIAPSAPKTGKFTNQSTLVSTPNTVRTHKTECERAQGPQSKFSNLNKSGKKTLKNSGKQPIEQPRVPSNKELSYIYRKSCHVLDYASKLPSLKGPVGRSLSGSGSPVSSGTSSCSYHSSLSSGPKYSRPQEYTSLSDVQALVQHNTVPNVQVVKPSRPNGIYPRSPTQKVFVQKGQEVSSPRGSNSSPVRAQQKVEAARAKPHAASGGPSANPNAPKGGVQNPKSGGSSPVRQVPRRNNNWGTFKRSDAGSLPDGDQKSLRSLKTIDDVRALQIFPSELSLRMQEHLCNLLDELNVPASEFARNFVLSRLREDKLKAISYCFLISNKGAIHFFNADGHYVGRVVVNEPIWFYGRVAGSNKGMYLSLGDGKTSKCFLKSRFPTLREFLVNDWAKGKSSLKHVTVFDPVKNRNWRGDRGFCWLPLFLASEIPLEQYPTSGLVRLFALYDRFGPVPIVKTGKYYHYDVNGRRHIKFPNVWVGAEDSESASEITTWEDCNADPLLRTAVDSVLKRTVLKESSNFQTNIDNLFDKALSHALHSSRAEKISVSQHLTAEEFELLKSYFGLPYLGNGTQPRSPHSLLNAMRECFNRIYLKAFRGVTVSDIGGNLASAVFSDSGNLHVCMPLVDMKDAARQTKSAISLLNGLDYKYEDASALAKRLQTLKNLTFCNKPVPCCTHQSTVIVMVDVYDVSLNALLQAMEKKGSLLARCCFMFPPELLNSDGTIVHPETNVVVTREGELLRYHVANTSDCYMHDIKNVMSYLRNSSVVSKSGLVYSVELLNQNGPYLDFQISLSVNSTPKPSTRSFQAWLRNKSEVVIQKVANDGALISTKLIMDRDFVRRVLSYSANVCNTIDDRTFEYVLSNIRSQTTMMIVGSKIVHNKVELSNDIVVELPATFLREAVRRRRKAVEAAKRGRGGFFTNLLRSLIGLPGKILRCLINTLRKLLPAKLRKAFDNLVEEEVLIKDCSDTIITQTHNESGQCELKNAVLKDILDAVRDLTLLSAPKSEIEEVKPTEPASEIEEAPISRKQPRDSKPSSRPKEAGLLGGGGNWYDFLLPKAASKDTGSSFLANIWRLVRKLDKYFRSSTLLKPVFWLLEVVLKVLKAIFLPLLAAVPSAFTTKKTDKVRYRENLSLVGKIFMEVLGKLVDLVNNTIFGDIFGIFGETATCVGDNFTEFRNKIHDSTLKCLKTKIACGMLHLGMRPPKGWYDETSIATMLLEKATAAFFPVVLPTVAVASLVALIASKTIREKVIGLSHKVICFFDSIRVKRPMILCSVLVGVLIKTVSKLGFLLAPFEDFGEVCVGLMFSDILGSAYSCYKDPSILQKVDILARVLILQQNFEIWSTCFALEKKEKAEKEVRDVGAVQPVFQNLELNPDTAKVIEGFKANLSKLSAPVKLKASVEDKIEEPVSTPKPCTSKAQTSSRTSSRTSISTAAKSDPASDVARKGKGVLSEDPPKETSRLPEKEAIRLEEPRTNLFEKEVEVSKSLDLVERVNEQLVVEPDFMDKVVEKFNLSLQTDSDKSDANPSSSSEVGPPEVITVGETAVPEVDPNAAIVVEHMESVHFPPLKCECGIVIPVNSFIPPGPLPLLNGDSMNNREAWFYSRGGEGYSYTGYSHKSRGWLSILDRFVSATGLKSSMFDHCLIQKYNRGAGIPFHKDNEPVYPIGNPILTIHLNGEGMFSVKCGTGCGELLMSEPCWFLMPCGFQRTHFHSVTCSSERVSLTFRATQQLKLPPLLRSPETVEVVDSNSESAVPHINMCAAPQTNVESVVLRPQTPSKLSGDSPSKRDSLLEVCVKLSGVNINQIEDFLNIDSYKSMRHYVSVSGNLGAVVEAFLYNLHELHKEISVLTRALQQPEILVGKRREVYTSTIPDLDRVKVCNSPDELFTDTIQTIFGSVTRRTLFFSNDKVLWEEDSVLYLAPANISFPLKRCLGMFKMMEVLTLVDVERALVGCNFINAVPGAGKTFEIKRLMKSHAVNKSVNGIMLVLTSSRNAADSLNEYWDSDINSKRVIAMTVDSFIFSGGRYFSEDIHSVLLDECYMSHAGLCILIAALTNPSFLSFYGDRRQVPFVNRNPIFRDSMGMLKVSQGSYTERLLTYRCPADICYWMSSVDFLKPGGRLYSGPVKTVKDGRPLKSVRITPFSPNQLDFMKHADRVMTFTQLEKTDLISKFQTAGFGDRDAAEQLIGTVAESQGETYSRVALVRTKAADDPVFASFPHRLVALTRHTQSLEFVCLPSKLSKGIGKDVQMIEKLESSVAKTFVVQQHV</sequence>
<dbReference type="GO" id="GO:0004386">
    <property type="term" value="F:helicase activity"/>
    <property type="evidence" value="ECO:0007669"/>
    <property type="project" value="UniProtKB-KW"/>
</dbReference>